<evidence type="ECO:0000313" key="2">
    <source>
        <dbReference type="Proteomes" id="UP000578531"/>
    </source>
</evidence>
<gene>
    <name evidence="1" type="ORF">HO173_005827</name>
</gene>
<dbReference type="Proteomes" id="UP000578531">
    <property type="component" value="Unassembled WGS sequence"/>
</dbReference>
<protein>
    <submittedName>
        <fullName evidence="1">Uncharacterized protein</fullName>
    </submittedName>
</protein>
<dbReference type="GeneID" id="59287489"/>
<comment type="caution">
    <text evidence="1">The sequence shown here is derived from an EMBL/GenBank/DDBJ whole genome shotgun (WGS) entry which is preliminary data.</text>
</comment>
<name>A0A8H6FWT9_9LECA</name>
<dbReference type="AlphaFoldDB" id="A0A8H6FWT9"/>
<evidence type="ECO:0000313" key="1">
    <source>
        <dbReference type="EMBL" id="KAF6236198.1"/>
    </source>
</evidence>
<dbReference type="RefSeq" id="XP_037165550.1">
    <property type="nucleotide sequence ID" value="XM_037307741.1"/>
</dbReference>
<sequence>MKEHHTSFSGSFALLKTQFEQTSSATESAILAGIDSLAPQNLGLMKALEQHSESHQTRAATLESDVRSIQLSLMQSPSLFRKTRDEFKDLELNNAAKNIAHRTFMSPLTIRKTRMGKIYTCRFRASSQRYSSSQNSNLRESSWTVSLRTANVCHHHDCPHSAWTESSWSLSFRLAYCNRLLASALQATVSFTNGAGGMSLSPTMSLTNLVSSDSPAFALIRDPIPRGMSANDIEAVVNQRVQSLRQVFQDRKASH</sequence>
<proteinExistence type="predicted"/>
<accession>A0A8H6FWT9</accession>
<organism evidence="1 2">
    <name type="scientific">Letharia columbiana</name>
    <dbReference type="NCBI Taxonomy" id="112416"/>
    <lineage>
        <taxon>Eukaryota</taxon>
        <taxon>Fungi</taxon>
        <taxon>Dikarya</taxon>
        <taxon>Ascomycota</taxon>
        <taxon>Pezizomycotina</taxon>
        <taxon>Lecanoromycetes</taxon>
        <taxon>OSLEUM clade</taxon>
        <taxon>Lecanoromycetidae</taxon>
        <taxon>Lecanorales</taxon>
        <taxon>Lecanorineae</taxon>
        <taxon>Parmeliaceae</taxon>
        <taxon>Letharia</taxon>
    </lineage>
</organism>
<reference evidence="1 2" key="1">
    <citation type="journal article" date="2020" name="Genomics">
        <title>Complete, high-quality genomes from long-read metagenomic sequencing of two wolf lichen thalli reveals enigmatic genome architecture.</title>
        <authorList>
            <person name="McKenzie S.K."/>
            <person name="Walston R.F."/>
            <person name="Allen J.L."/>
        </authorList>
    </citation>
    <scope>NUCLEOTIDE SEQUENCE [LARGE SCALE GENOMIC DNA]</scope>
    <source>
        <strain evidence="1">WasteWater2</strain>
    </source>
</reference>
<dbReference type="EMBL" id="JACCJC010000021">
    <property type="protein sequence ID" value="KAF6236198.1"/>
    <property type="molecule type" value="Genomic_DNA"/>
</dbReference>
<keyword evidence="2" id="KW-1185">Reference proteome</keyword>